<dbReference type="Gene3D" id="1.10.510.10">
    <property type="entry name" value="Transferase(Phosphotransferase) domain 1"/>
    <property type="match status" value="1"/>
</dbReference>
<dbReference type="InterPro" id="IPR000719">
    <property type="entry name" value="Prot_kinase_dom"/>
</dbReference>
<dbReference type="PROSITE" id="PS00108">
    <property type="entry name" value="PROTEIN_KINASE_ST"/>
    <property type="match status" value="1"/>
</dbReference>
<organism evidence="12 13">
    <name type="scientific">Tilletia horrida</name>
    <dbReference type="NCBI Taxonomy" id="155126"/>
    <lineage>
        <taxon>Eukaryota</taxon>
        <taxon>Fungi</taxon>
        <taxon>Dikarya</taxon>
        <taxon>Basidiomycota</taxon>
        <taxon>Ustilaginomycotina</taxon>
        <taxon>Exobasidiomycetes</taxon>
        <taxon>Tilletiales</taxon>
        <taxon>Tilletiaceae</taxon>
        <taxon>Tilletia</taxon>
    </lineage>
</organism>
<dbReference type="PANTHER" id="PTHR24056">
    <property type="entry name" value="CELL DIVISION PROTEIN KINASE"/>
    <property type="match status" value="1"/>
</dbReference>
<evidence type="ECO:0000256" key="7">
    <source>
        <dbReference type="ARBA" id="ARBA00022840"/>
    </source>
</evidence>
<feature type="region of interest" description="Disordered" evidence="10">
    <location>
        <begin position="1"/>
        <end position="44"/>
    </location>
</feature>
<evidence type="ECO:0000313" key="13">
    <source>
        <dbReference type="Proteomes" id="UP001176517"/>
    </source>
</evidence>
<evidence type="ECO:0000256" key="5">
    <source>
        <dbReference type="ARBA" id="ARBA00022741"/>
    </source>
</evidence>
<dbReference type="EC" id="2.7.11.22" evidence="2"/>
<dbReference type="InterPro" id="IPR050108">
    <property type="entry name" value="CDK"/>
</dbReference>
<evidence type="ECO:0000259" key="11">
    <source>
        <dbReference type="PROSITE" id="PS50011"/>
    </source>
</evidence>
<evidence type="ECO:0000256" key="9">
    <source>
        <dbReference type="ARBA" id="ARBA00048367"/>
    </source>
</evidence>
<keyword evidence="13" id="KW-1185">Reference proteome</keyword>
<evidence type="ECO:0000256" key="1">
    <source>
        <dbReference type="ARBA" id="ARBA00006485"/>
    </source>
</evidence>
<dbReference type="Proteomes" id="UP001176517">
    <property type="component" value="Unassembled WGS sequence"/>
</dbReference>
<dbReference type="PROSITE" id="PS50011">
    <property type="entry name" value="PROTEIN_KINASE_DOM"/>
    <property type="match status" value="1"/>
</dbReference>
<dbReference type="GO" id="GO:0005634">
    <property type="term" value="C:nucleus"/>
    <property type="evidence" value="ECO:0007669"/>
    <property type="project" value="TreeGrafter"/>
</dbReference>
<dbReference type="SUPFAM" id="SSF56112">
    <property type="entry name" value="Protein kinase-like (PK-like)"/>
    <property type="match status" value="1"/>
</dbReference>
<evidence type="ECO:0000256" key="3">
    <source>
        <dbReference type="ARBA" id="ARBA00022527"/>
    </source>
</evidence>
<dbReference type="SMART" id="SM00220">
    <property type="entry name" value="S_TKc"/>
    <property type="match status" value="1"/>
</dbReference>
<evidence type="ECO:0000256" key="4">
    <source>
        <dbReference type="ARBA" id="ARBA00022679"/>
    </source>
</evidence>
<keyword evidence="7" id="KW-0067">ATP-binding</keyword>
<reference evidence="12" key="1">
    <citation type="journal article" date="2023" name="PhytoFront">
        <title>Draft Genome Resources of Seven Strains of Tilletia horrida, Causal Agent of Kernel Smut of Rice.</title>
        <authorList>
            <person name="Khanal S."/>
            <person name="Antony Babu S."/>
            <person name="Zhou X.G."/>
        </authorList>
    </citation>
    <scope>NUCLEOTIDE SEQUENCE</scope>
    <source>
        <strain evidence="12">TX6</strain>
    </source>
</reference>
<comment type="similarity">
    <text evidence="1">Belongs to the protein kinase superfamily. CMGC Ser/Thr protein kinase family. CDC2/CDKX subfamily.</text>
</comment>
<protein>
    <recommendedName>
        <fullName evidence="2">cyclin-dependent kinase</fullName>
        <ecNumber evidence="2">2.7.11.22</ecNumber>
    </recommendedName>
</protein>
<evidence type="ECO:0000256" key="6">
    <source>
        <dbReference type="ARBA" id="ARBA00022777"/>
    </source>
</evidence>
<accession>A0AAN6JVM7</accession>
<evidence type="ECO:0000313" key="12">
    <source>
        <dbReference type="EMBL" id="KAK0555323.1"/>
    </source>
</evidence>
<comment type="catalytic activity">
    <reaction evidence="8">
        <text>L-threonyl-[protein] + ATP = O-phospho-L-threonyl-[protein] + ADP + H(+)</text>
        <dbReference type="Rhea" id="RHEA:46608"/>
        <dbReference type="Rhea" id="RHEA-COMP:11060"/>
        <dbReference type="Rhea" id="RHEA-COMP:11605"/>
        <dbReference type="ChEBI" id="CHEBI:15378"/>
        <dbReference type="ChEBI" id="CHEBI:30013"/>
        <dbReference type="ChEBI" id="CHEBI:30616"/>
        <dbReference type="ChEBI" id="CHEBI:61977"/>
        <dbReference type="ChEBI" id="CHEBI:456216"/>
        <dbReference type="EC" id="2.7.11.22"/>
    </reaction>
</comment>
<comment type="catalytic activity">
    <reaction evidence="9">
        <text>L-seryl-[protein] + ATP = O-phospho-L-seryl-[protein] + ADP + H(+)</text>
        <dbReference type="Rhea" id="RHEA:17989"/>
        <dbReference type="Rhea" id="RHEA-COMP:9863"/>
        <dbReference type="Rhea" id="RHEA-COMP:11604"/>
        <dbReference type="ChEBI" id="CHEBI:15378"/>
        <dbReference type="ChEBI" id="CHEBI:29999"/>
        <dbReference type="ChEBI" id="CHEBI:30616"/>
        <dbReference type="ChEBI" id="CHEBI:83421"/>
        <dbReference type="ChEBI" id="CHEBI:456216"/>
        <dbReference type="EC" id="2.7.11.22"/>
    </reaction>
</comment>
<sequence>MDAGDHRGDRIAGEPPRKKSKWENVKDEEDADVAEREAAEIRARAAAQASLLRAKLLAKQKARQEKQRDPQSPTEDNKLPDIPRKFVSHSLAPQRSDHPTISGCRSVYCYERLNHIEEGSYGVVFRAKDKETGEIVALKKLKMDKEKNGFPITSLREIRTLMEARHPNVVEVKEIVVGDNMLQVYIVMEFVEHDLKTLLSTMRTPFLQSEIKTLLRQLLSAVSLLHSNWIVHRDLKTSNLLMNNRGMVKLADFGLARMFGDPLGDMTSLVVTLWYRYVLPLICSSA</sequence>
<evidence type="ECO:0000256" key="8">
    <source>
        <dbReference type="ARBA" id="ARBA00047811"/>
    </source>
</evidence>
<keyword evidence="3" id="KW-0723">Serine/threonine-protein kinase</keyword>
<dbReference type="PANTHER" id="PTHR24056:SF107">
    <property type="entry name" value="CYCLIN-DEPENDENT KINASE 11A-RELATED"/>
    <property type="match status" value="1"/>
</dbReference>
<dbReference type="InterPro" id="IPR008271">
    <property type="entry name" value="Ser/Thr_kinase_AS"/>
</dbReference>
<dbReference type="GO" id="GO:0007346">
    <property type="term" value="P:regulation of mitotic cell cycle"/>
    <property type="evidence" value="ECO:0007669"/>
    <property type="project" value="TreeGrafter"/>
</dbReference>
<feature type="region of interest" description="Disordered" evidence="10">
    <location>
        <begin position="57"/>
        <end position="82"/>
    </location>
</feature>
<keyword evidence="4" id="KW-0808">Transferase</keyword>
<keyword evidence="6" id="KW-0418">Kinase</keyword>
<dbReference type="GO" id="GO:0004693">
    <property type="term" value="F:cyclin-dependent protein serine/threonine kinase activity"/>
    <property type="evidence" value="ECO:0007669"/>
    <property type="project" value="UniProtKB-EC"/>
</dbReference>
<dbReference type="GO" id="GO:0005524">
    <property type="term" value="F:ATP binding"/>
    <property type="evidence" value="ECO:0007669"/>
    <property type="project" value="UniProtKB-KW"/>
</dbReference>
<proteinExistence type="inferred from homology"/>
<feature type="compositionally biased region" description="Basic and acidic residues" evidence="10">
    <location>
        <begin position="1"/>
        <end position="25"/>
    </location>
</feature>
<dbReference type="EMBL" id="JAPDMZ010000028">
    <property type="protein sequence ID" value="KAK0555323.1"/>
    <property type="molecule type" value="Genomic_DNA"/>
</dbReference>
<dbReference type="Pfam" id="PF00069">
    <property type="entry name" value="Pkinase"/>
    <property type="match status" value="1"/>
</dbReference>
<evidence type="ECO:0000256" key="10">
    <source>
        <dbReference type="SAM" id="MobiDB-lite"/>
    </source>
</evidence>
<keyword evidence="5" id="KW-0547">Nucleotide-binding</keyword>
<comment type="caution">
    <text evidence="12">The sequence shown here is derived from an EMBL/GenBank/DDBJ whole genome shotgun (WGS) entry which is preliminary data.</text>
</comment>
<feature type="compositionally biased region" description="Basic and acidic residues" evidence="10">
    <location>
        <begin position="33"/>
        <end position="43"/>
    </location>
</feature>
<gene>
    <name evidence="12" type="ORF">OC846_001751</name>
</gene>
<dbReference type="Gene3D" id="3.30.200.20">
    <property type="entry name" value="Phosphorylase Kinase, domain 1"/>
    <property type="match status" value="1"/>
</dbReference>
<evidence type="ECO:0000256" key="2">
    <source>
        <dbReference type="ARBA" id="ARBA00012425"/>
    </source>
</evidence>
<dbReference type="InterPro" id="IPR011009">
    <property type="entry name" value="Kinase-like_dom_sf"/>
</dbReference>
<feature type="domain" description="Protein kinase" evidence="11">
    <location>
        <begin position="110"/>
        <end position="286"/>
    </location>
</feature>
<feature type="compositionally biased region" description="Basic and acidic residues" evidence="10">
    <location>
        <begin position="62"/>
        <end position="82"/>
    </location>
</feature>
<name>A0AAN6JVM7_9BASI</name>
<dbReference type="AlphaFoldDB" id="A0AAN6JVM7"/>
<dbReference type="FunFam" id="3.30.200.20:FF:000054">
    <property type="entry name" value="Cyclin-dependent kinase 11B"/>
    <property type="match status" value="1"/>
</dbReference>